<evidence type="ECO:0000313" key="1">
    <source>
        <dbReference type="EMBL" id="QFU84161.1"/>
    </source>
</evidence>
<reference evidence="1 2" key="1">
    <citation type="journal article" date="2007" name="Int. J. Syst. Evol. Microbiol.">
        <title>Natronorubrum sulfidifaciens sp. nov., an extremely haloalkaliphilic archaeon isolated from Aiding salt lake in Xin-Jiang, China.</title>
        <authorList>
            <person name="Cui H.L."/>
            <person name="Tohty D."/>
            <person name="Liu H.C."/>
            <person name="Liu S.J."/>
            <person name="Oren A."/>
            <person name="Zhou P.J."/>
        </authorList>
    </citation>
    <scope>NUCLEOTIDE SEQUENCE [LARGE SCALE GENOMIC DNA]</scope>
    <source>
        <strain evidence="1 2">7-3</strain>
    </source>
</reference>
<name>A0A5P9P7J3_9EURY</name>
<evidence type="ECO:0000313" key="2">
    <source>
        <dbReference type="Proteomes" id="UP000326170"/>
    </source>
</evidence>
<protein>
    <submittedName>
        <fullName evidence="1">Uncharacterized protein</fullName>
    </submittedName>
</protein>
<accession>A0A5P9P7J3</accession>
<gene>
    <name evidence="1" type="ORF">GCU68_10035</name>
</gene>
<proteinExistence type="predicted"/>
<dbReference type="KEGG" id="nas:GCU68_10035"/>
<organism evidence="1 2">
    <name type="scientific">Natronorubrum aibiense</name>
    <dbReference type="NCBI Taxonomy" id="348826"/>
    <lineage>
        <taxon>Archaea</taxon>
        <taxon>Methanobacteriati</taxon>
        <taxon>Methanobacteriota</taxon>
        <taxon>Stenosarchaea group</taxon>
        <taxon>Halobacteria</taxon>
        <taxon>Halobacteriales</taxon>
        <taxon>Natrialbaceae</taxon>
        <taxon>Natronorubrum</taxon>
    </lineage>
</organism>
<dbReference type="AlphaFoldDB" id="A0A5P9P7J3"/>
<keyword evidence="2" id="KW-1185">Reference proteome</keyword>
<dbReference type="Proteomes" id="UP000326170">
    <property type="component" value="Chromosome"/>
</dbReference>
<sequence>MANRDDVDRELARCADCGAVYAARQWPTGKVQPIGSDRCECGSTDFIIVSSIDDESSPGGASAE</sequence>
<dbReference type="EMBL" id="CP045488">
    <property type="protein sequence ID" value="QFU84161.1"/>
    <property type="molecule type" value="Genomic_DNA"/>
</dbReference>